<evidence type="ECO:0000256" key="2">
    <source>
        <dbReference type="ARBA" id="ARBA00022603"/>
    </source>
</evidence>
<dbReference type="PANTHER" id="PTHR13847:SF283">
    <property type="entry name" value="TRNA 5-METHYLAMINOMETHYL-2-THIOURIDINE BIOSYNTHESIS BIFUNCTIONAL PROTEIN MNMC"/>
    <property type="match status" value="1"/>
</dbReference>
<dbReference type="InterPro" id="IPR036188">
    <property type="entry name" value="FAD/NAD-bd_sf"/>
</dbReference>
<evidence type="ECO:0000256" key="1">
    <source>
        <dbReference type="ARBA" id="ARBA00022490"/>
    </source>
</evidence>
<evidence type="ECO:0000256" key="9">
    <source>
        <dbReference type="ARBA" id="ARBA00023268"/>
    </source>
</evidence>
<accession>A0ABY4E734</accession>
<evidence type="ECO:0000259" key="10">
    <source>
        <dbReference type="Pfam" id="PF01266"/>
    </source>
</evidence>
<name>A0ABY4E734_VITST</name>
<dbReference type="EC" id="2.1.1.61" evidence="11"/>
<keyword evidence="6" id="KW-0819">tRNA processing</keyword>
<dbReference type="InterPro" id="IPR006076">
    <property type="entry name" value="FAD-dep_OxRdtase"/>
</dbReference>
<dbReference type="EMBL" id="CP091512">
    <property type="protein sequence ID" value="UOO91586.1"/>
    <property type="molecule type" value="Genomic_DNA"/>
</dbReference>
<organism evidence="11 12">
    <name type="scientific">Vitreoscilla stercoraria</name>
    <dbReference type="NCBI Taxonomy" id="61"/>
    <lineage>
        <taxon>Bacteria</taxon>
        <taxon>Pseudomonadati</taxon>
        <taxon>Pseudomonadota</taxon>
        <taxon>Betaproteobacteria</taxon>
        <taxon>Neisseriales</taxon>
        <taxon>Neisseriaceae</taxon>
        <taxon>Vitreoscilla</taxon>
    </lineage>
</organism>
<dbReference type="Pfam" id="PF01266">
    <property type="entry name" value="DAO"/>
    <property type="match status" value="1"/>
</dbReference>
<reference evidence="11" key="1">
    <citation type="submission" date="2021-12" db="EMBL/GenBank/DDBJ databases">
        <authorList>
            <person name="Veyrier F.J."/>
        </authorList>
    </citation>
    <scope>NUCLEOTIDE SEQUENCE</scope>
    <source>
        <strain evidence="11">SAG 1488-6</strain>
    </source>
</reference>
<feature type="domain" description="FAD dependent oxidoreductase" evidence="10">
    <location>
        <begin position="20"/>
        <end position="376"/>
    </location>
</feature>
<protein>
    <submittedName>
        <fullName evidence="11">FAD-dependent 5-carboxymethylaminomethyl-2-thiouridine(34) oxidoreductase MnmC</fullName>
        <ecNumber evidence="11">2.1.1.61</ecNumber>
    </submittedName>
</protein>
<evidence type="ECO:0000256" key="7">
    <source>
        <dbReference type="ARBA" id="ARBA00022827"/>
    </source>
</evidence>
<evidence type="ECO:0000256" key="5">
    <source>
        <dbReference type="ARBA" id="ARBA00022691"/>
    </source>
</evidence>
<sequence length="410" mass="46221">MSRPVIKTWLTPPPANPVKHVIIIGAGIAGASTAYALAKRGIEVTVLDAAEAASGASGNHQGLLYAKITAADTAQNQLLRLAFPFALSHLQHHFPDKAFWDDCGLFQWAFDDKEYQHQQKLLQSHYIAIENWQNCTAQRSSIWQEQQGLWWPQGAWVSPPLWVQALLQHPNIHVHTHQKVHHFDWQHPQWQVHTNNDCFQASHLIICSGNHSDVFTQTQCLNLRRIRGQVAYADSHAAIHIPHAITGQHYLTPAFQNRHTFGASFVFNDEDIQFRVAEHQHNLNGLQQLSPQLADVCATQQIQGRASIRADSIDHLPILGPLGDARAMQHTYAKLSQDKHYLIEAKCPYYPNLWINTAHGTRGMVTAPICAESLARRLCQETDILPQPLQDALHPNRLPIRQLIYGQSAF</sequence>
<dbReference type="Gene3D" id="3.50.50.60">
    <property type="entry name" value="FAD/NAD(P)-binding domain"/>
    <property type="match status" value="1"/>
</dbReference>
<dbReference type="InterPro" id="IPR017610">
    <property type="entry name" value="tRNA_S-uridine_synth_MnmC_C"/>
</dbReference>
<evidence type="ECO:0000313" key="12">
    <source>
        <dbReference type="Proteomes" id="UP000832034"/>
    </source>
</evidence>
<keyword evidence="8" id="KW-0560">Oxidoreductase</keyword>
<evidence type="ECO:0000256" key="6">
    <source>
        <dbReference type="ARBA" id="ARBA00022694"/>
    </source>
</evidence>
<keyword evidence="2 11" id="KW-0489">Methyltransferase</keyword>
<dbReference type="PRINTS" id="PR00420">
    <property type="entry name" value="RNGMNOXGNASE"/>
</dbReference>
<dbReference type="PANTHER" id="PTHR13847">
    <property type="entry name" value="SARCOSINE DEHYDROGENASE-RELATED"/>
    <property type="match status" value="1"/>
</dbReference>
<keyword evidence="3" id="KW-0285">Flavoprotein</keyword>
<dbReference type="Proteomes" id="UP000832034">
    <property type="component" value="Chromosome"/>
</dbReference>
<dbReference type="SUPFAM" id="SSF54373">
    <property type="entry name" value="FAD-linked reductases, C-terminal domain"/>
    <property type="match status" value="1"/>
</dbReference>
<keyword evidence="5" id="KW-0949">S-adenosyl-L-methionine</keyword>
<evidence type="ECO:0000313" key="11">
    <source>
        <dbReference type="EMBL" id="UOO91586.1"/>
    </source>
</evidence>
<evidence type="ECO:0000256" key="8">
    <source>
        <dbReference type="ARBA" id="ARBA00023002"/>
    </source>
</evidence>
<dbReference type="GO" id="GO:0032259">
    <property type="term" value="P:methylation"/>
    <property type="evidence" value="ECO:0007669"/>
    <property type="project" value="UniProtKB-KW"/>
</dbReference>
<keyword evidence="7" id="KW-0274">FAD</keyword>
<dbReference type="RefSeq" id="WP_019958448.1">
    <property type="nucleotide sequence ID" value="NZ_CP091512.1"/>
</dbReference>
<keyword evidence="9" id="KW-0511">Multifunctional enzyme</keyword>
<evidence type="ECO:0000256" key="4">
    <source>
        <dbReference type="ARBA" id="ARBA00022679"/>
    </source>
</evidence>
<dbReference type="SUPFAM" id="SSF51905">
    <property type="entry name" value="FAD/NAD(P)-binding domain"/>
    <property type="match status" value="1"/>
</dbReference>
<keyword evidence="4 11" id="KW-0808">Transferase</keyword>
<evidence type="ECO:0000256" key="3">
    <source>
        <dbReference type="ARBA" id="ARBA00022630"/>
    </source>
</evidence>
<dbReference type="NCBIfam" id="TIGR03197">
    <property type="entry name" value="MnmC_Cterm"/>
    <property type="match status" value="1"/>
</dbReference>
<reference evidence="11" key="2">
    <citation type="journal article" date="2022" name="Res Sq">
        <title>Evolution of multicellular longitudinally dividing oral cavity symbionts (Neisseriaceae).</title>
        <authorList>
            <person name="Nyongesa S."/>
            <person name="Weber P."/>
            <person name="Bernet E."/>
            <person name="Pullido F."/>
            <person name="Nieckarz M."/>
            <person name="Delaby M."/>
            <person name="Nieves C."/>
            <person name="Viehboeck T."/>
            <person name="Krause N."/>
            <person name="Rivera-Millot A."/>
            <person name="Nakamura A."/>
            <person name="Vischer N."/>
            <person name="VanNieuwenhze M."/>
            <person name="Brun Y."/>
            <person name="Cava F."/>
            <person name="Bulgheresi S."/>
            <person name="Veyrier F."/>
        </authorList>
    </citation>
    <scope>NUCLEOTIDE SEQUENCE</scope>
    <source>
        <strain evidence="11">SAG 1488-6</strain>
    </source>
</reference>
<proteinExistence type="predicted"/>
<dbReference type="GO" id="GO:0004808">
    <property type="term" value="F:tRNA (5-methylaminomethyl-2-thiouridylate)(34)-methyltransferase activity"/>
    <property type="evidence" value="ECO:0007669"/>
    <property type="project" value="UniProtKB-EC"/>
</dbReference>
<gene>
    <name evidence="11" type="primary">mnmC</name>
    <name evidence="11" type="ORF">LVJ81_07990</name>
</gene>
<keyword evidence="12" id="KW-1185">Reference proteome</keyword>
<keyword evidence="1" id="KW-0963">Cytoplasm</keyword>
<dbReference type="Gene3D" id="3.30.9.10">
    <property type="entry name" value="D-Amino Acid Oxidase, subunit A, domain 2"/>
    <property type="match status" value="1"/>
</dbReference>